<evidence type="ECO:0000313" key="2">
    <source>
        <dbReference type="Proteomes" id="UP001242811"/>
    </source>
</evidence>
<accession>A0ABU0L0P1</accession>
<organism evidence="1 2">
    <name type="scientific">Paenibacillus brasilensis</name>
    <dbReference type="NCBI Taxonomy" id="128574"/>
    <lineage>
        <taxon>Bacteria</taxon>
        <taxon>Bacillati</taxon>
        <taxon>Bacillota</taxon>
        <taxon>Bacilli</taxon>
        <taxon>Bacillales</taxon>
        <taxon>Paenibacillaceae</taxon>
        <taxon>Paenibacillus</taxon>
    </lineage>
</organism>
<protein>
    <submittedName>
        <fullName evidence="1">Uncharacterized protein</fullName>
    </submittedName>
</protein>
<reference evidence="1 2" key="1">
    <citation type="submission" date="2023-07" db="EMBL/GenBank/DDBJ databases">
        <title>Genomic Encyclopedia of Type Strains, Phase IV (KMG-IV): sequencing the most valuable type-strain genomes for metagenomic binning, comparative biology and taxonomic classification.</title>
        <authorList>
            <person name="Goeker M."/>
        </authorList>
    </citation>
    <scope>NUCLEOTIDE SEQUENCE [LARGE SCALE GENOMIC DNA]</scope>
    <source>
        <strain evidence="1 2">DSM 14914</strain>
    </source>
</reference>
<dbReference type="EMBL" id="JAUSWA010000020">
    <property type="protein sequence ID" value="MDQ0495253.1"/>
    <property type="molecule type" value="Genomic_DNA"/>
</dbReference>
<keyword evidence="2" id="KW-1185">Reference proteome</keyword>
<proteinExistence type="predicted"/>
<name>A0ABU0L0P1_9BACL</name>
<dbReference type="Proteomes" id="UP001242811">
    <property type="component" value="Unassembled WGS sequence"/>
</dbReference>
<gene>
    <name evidence="1" type="ORF">QOZ95_003431</name>
</gene>
<evidence type="ECO:0000313" key="1">
    <source>
        <dbReference type="EMBL" id="MDQ0495253.1"/>
    </source>
</evidence>
<comment type="caution">
    <text evidence="1">The sequence shown here is derived from an EMBL/GenBank/DDBJ whole genome shotgun (WGS) entry which is preliminary data.</text>
</comment>
<sequence length="39" mass="4082">MKSKKFLALIVASIMAAAIVIVPIPPGNGEISPTHHSEI</sequence>